<accession>X1NZU9</accession>
<dbReference type="EMBL" id="BARV01041267">
    <property type="protein sequence ID" value="GAI49143.1"/>
    <property type="molecule type" value="Genomic_DNA"/>
</dbReference>
<comment type="caution">
    <text evidence="1">The sequence shown here is derived from an EMBL/GenBank/DDBJ whole genome shotgun (WGS) entry which is preliminary data.</text>
</comment>
<gene>
    <name evidence="1" type="ORF">S06H3_62540</name>
</gene>
<dbReference type="AlphaFoldDB" id="X1NZU9"/>
<proteinExistence type="predicted"/>
<protein>
    <submittedName>
        <fullName evidence="1">Uncharacterized protein</fullName>
    </submittedName>
</protein>
<evidence type="ECO:0000313" key="1">
    <source>
        <dbReference type="EMBL" id="GAI49143.1"/>
    </source>
</evidence>
<sequence>MVKSLSGEQLIADMFYKKTPDFSHDMKNMNAASAEVFLYLNLGRFYHDTEYLLDLSKVNDPEIRLTYNFQLTSVGGWTNGTAMTVAPNRTVVPHILR</sequence>
<organism evidence="1">
    <name type="scientific">marine sediment metagenome</name>
    <dbReference type="NCBI Taxonomy" id="412755"/>
    <lineage>
        <taxon>unclassified sequences</taxon>
        <taxon>metagenomes</taxon>
        <taxon>ecological metagenomes</taxon>
    </lineage>
</organism>
<name>X1NZU9_9ZZZZ</name>
<reference evidence="1" key="1">
    <citation type="journal article" date="2014" name="Front. Microbiol.">
        <title>High frequency of phylogenetically diverse reductive dehalogenase-homologous genes in deep subseafloor sedimentary metagenomes.</title>
        <authorList>
            <person name="Kawai M."/>
            <person name="Futagami T."/>
            <person name="Toyoda A."/>
            <person name="Takaki Y."/>
            <person name="Nishi S."/>
            <person name="Hori S."/>
            <person name="Arai W."/>
            <person name="Tsubouchi T."/>
            <person name="Morono Y."/>
            <person name="Uchiyama I."/>
            <person name="Ito T."/>
            <person name="Fujiyama A."/>
            <person name="Inagaki F."/>
            <person name="Takami H."/>
        </authorList>
    </citation>
    <scope>NUCLEOTIDE SEQUENCE</scope>
    <source>
        <strain evidence="1">Expedition CK06-06</strain>
    </source>
</reference>
<feature type="non-terminal residue" evidence="1">
    <location>
        <position position="97"/>
    </location>
</feature>